<dbReference type="Proteomes" id="UP001061302">
    <property type="component" value="Chromosome"/>
</dbReference>
<keyword evidence="2" id="KW-0560">Oxidoreductase</keyword>
<dbReference type="EC" id="1.1.1.298" evidence="2"/>
<gene>
    <name evidence="2" type="ORF">N8I74_00250</name>
</gene>
<dbReference type="RefSeq" id="WP_263124892.1">
    <property type="nucleotide sequence ID" value="NZ_CP106753.1"/>
</dbReference>
<proteinExistence type="predicted"/>
<evidence type="ECO:0000259" key="1">
    <source>
        <dbReference type="Pfam" id="PF00881"/>
    </source>
</evidence>
<dbReference type="SUPFAM" id="SSF55469">
    <property type="entry name" value="FMN-dependent nitroreductase-like"/>
    <property type="match status" value="1"/>
</dbReference>
<dbReference type="PANTHER" id="PTHR43543">
    <property type="entry name" value="MALONIC SEMIALDEHYDE REDUCTASE RUTE-RELATED"/>
    <property type="match status" value="1"/>
</dbReference>
<dbReference type="GO" id="GO:0035527">
    <property type="term" value="F:3-hydroxypropionate dehydrogenase (NADP+) activity"/>
    <property type="evidence" value="ECO:0007669"/>
    <property type="project" value="UniProtKB-EC"/>
</dbReference>
<name>A0ABY6DN86_9NEIS</name>
<dbReference type="PANTHER" id="PTHR43543:SF1">
    <property type="entry name" value="MALONIC SEMIALDEHYDE REDUCTASE RUTE-RELATED"/>
    <property type="match status" value="1"/>
</dbReference>
<evidence type="ECO:0000313" key="3">
    <source>
        <dbReference type="Proteomes" id="UP001061302"/>
    </source>
</evidence>
<protein>
    <submittedName>
        <fullName evidence="2">Malonic semialdehyde reductase</fullName>
        <ecNumber evidence="2">1.1.1.298</ecNumber>
    </submittedName>
</protein>
<dbReference type="InterPro" id="IPR000415">
    <property type="entry name" value="Nitroreductase-like"/>
</dbReference>
<organism evidence="2 3">
    <name type="scientific">Chitiniphilus purpureus</name>
    <dbReference type="NCBI Taxonomy" id="2981137"/>
    <lineage>
        <taxon>Bacteria</taxon>
        <taxon>Pseudomonadati</taxon>
        <taxon>Pseudomonadota</taxon>
        <taxon>Betaproteobacteria</taxon>
        <taxon>Neisseriales</taxon>
        <taxon>Chitinibacteraceae</taxon>
        <taxon>Chitiniphilus</taxon>
    </lineage>
</organism>
<feature type="domain" description="Nitroreductase" evidence="1">
    <location>
        <begin position="18"/>
        <end position="174"/>
    </location>
</feature>
<dbReference type="Pfam" id="PF00881">
    <property type="entry name" value="Nitroreductase"/>
    <property type="match status" value="1"/>
</dbReference>
<dbReference type="InterPro" id="IPR029479">
    <property type="entry name" value="Nitroreductase"/>
</dbReference>
<accession>A0ABY6DN86</accession>
<dbReference type="InterPro" id="IPR050461">
    <property type="entry name" value="Nitroreductase_HadB/RutE"/>
</dbReference>
<evidence type="ECO:0000313" key="2">
    <source>
        <dbReference type="EMBL" id="UXY15482.1"/>
    </source>
</evidence>
<dbReference type="NCBIfam" id="NF003768">
    <property type="entry name" value="PRK05365.1"/>
    <property type="match status" value="1"/>
</dbReference>
<keyword evidence="3" id="KW-1185">Reference proteome</keyword>
<dbReference type="EMBL" id="CP106753">
    <property type="protein sequence ID" value="UXY15482.1"/>
    <property type="molecule type" value="Genomic_DNA"/>
</dbReference>
<reference evidence="2" key="1">
    <citation type="submission" date="2022-10" db="EMBL/GenBank/DDBJ databases">
        <title>Chitiniphilus purpureus sp. nov., a novel chitin-degrading bacterium isolated from crawfish pond sediment.</title>
        <authorList>
            <person name="Li K."/>
        </authorList>
    </citation>
    <scope>NUCLEOTIDE SEQUENCE</scope>
    <source>
        <strain evidence="2">CD1</strain>
    </source>
</reference>
<sequence>MTAPLAPPALAQLFHAARTVQRFSPRPVDEATLHELYALVRQGPTGFNAQPGRYAFVRSAQAKALLAPALSSGNRDRTLAAPLTAIVAWDTRFHEQLPTLFPAFDARGYFDSHPDSLAPAGVTNATLQAGYLILAARALGLDAAPMSGFQPGLVDAAFFPDGRWRALLLINLGYGERAALPPRLPRLAFDDAVAVF</sequence>
<dbReference type="Gene3D" id="3.40.109.10">
    <property type="entry name" value="NADH Oxidase"/>
    <property type="match status" value="1"/>
</dbReference>